<gene>
    <name evidence="1" type="ORF">S01H4_56579</name>
</gene>
<comment type="caution">
    <text evidence="1">The sequence shown here is derived from an EMBL/GenBank/DDBJ whole genome shotgun (WGS) entry which is preliminary data.</text>
</comment>
<organism evidence="1">
    <name type="scientific">marine sediment metagenome</name>
    <dbReference type="NCBI Taxonomy" id="412755"/>
    <lineage>
        <taxon>unclassified sequences</taxon>
        <taxon>metagenomes</taxon>
        <taxon>ecological metagenomes</taxon>
    </lineage>
</organism>
<protein>
    <submittedName>
        <fullName evidence="1">Uncharacterized protein</fullName>
    </submittedName>
</protein>
<dbReference type="AlphaFoldDB" id="X1E355"/>
<feature type="non-terminal residue" evidence="1">
    <location>
        <position position="1"/>
    </location>
</feature>
<dbReference type="EMBL" id="BART01032798">
    <property type="protein sequence ID" value="GAH14850.1"/>
    <property type="molecule type" value="Genomic_DNA"/>
</dbReference>
<reference evidence="1" key="1">
    <citation type="journal article" date="2014" name="Front. Microbiol.">
        <title>High frequency of phylogenetically diverse reductive dehalogenase-homologous genes in deep subseafloor sedimentary metagenomes.</title>
        <authorList>
            <person name="Kawai M."/>
            <person name="Futagami T."/>
            <person name="Toyoda A."/>
            <person name="Takaki Y."/>
            <person name="Nishi S."/>
            <person name="Hori S."/>
            <person name="Arai W."/>
            <person name="Tsubouchi T."/>
            <person name="Morono Y."/>
            <person name="Uchiyama I."/>
            <person name="Ito T."/>
            <person name="Fujiyama A."/>
            <person name="Inagaki F."/>
            <person name="Takami H."/>
        </authorList>
    </citation>
    <scope>NUCLEOTIDE SEQUENCE</scope>
    <source>
        <strain evidence="1">Expedition CK06-06</strain>
    </source>
</reference>
<sequence>SERTRYQDYNEEKNLNKIIQCINDEKLYKELAGFLKNKSNKYFEISSKNELYHEIYNNLEPDYINLRNFKLLREILTFISKIYLEDFLNWKF</sequence>
<proteinExistence type="predicted"/>
<name>X1E355_9ZZZZ</name>
<accession>X1E355</accession>
<evidence type="ECO:0000313" key="1">
    <source>
        <dbReference type="EMBL" id="GAH14850.1"/>
    </source>
</evidence>